<evidence type="ECO:0000256" key="1">
    <source>
        <dbReference type="ARBA" id="ARBA00004167"/>
    </source>
</evidence>
<feature type="transmembrane region" description="Helical" evidence="6">
    <location>
        <begin position="184"/>
        <end position="207"/>
    </location>
</feature>
<dbReference type="GO" id="GO:0071944">
    <property type="term" value="C:cell periphery"/>
    <property type="evidence" value="ECO:0007669"/>
    <property type="project" value="UniProtKB-ARBA"/>
</dbReference>
<feature type="compositionally biased region" description="Low complexity" evidence="5">
    <location>
        <begin position="424"/>
        <end position="441"/>
    </location>
</feature>
<name>A0A9W8X123_9PLEO</name>
<dbReference type="CDD" id="cd12087">
    <property type="entry name" value="TM_EGFR-like"/>
    <property type="match status" value="1"/>
</dbReference>
<gene>
    <name evidence="7" type="ORF">N0V87_004114</name>
</gene>
<evidence type="ECO:0008006" key="9">
    <source>
        <dbReference type="Google" id="ProtNLM"/>
    </source>
</evidence>
<evidence type="ECO:0000256" key="3">
    <source>
        <dbReference type="ARBA" id="ARBA00022989"/>
    </source>
</evidence>
<reference evidence="7" key="1">
    <citation type="submission" date="2022-10" db="EMBL/GenBank/DDBJ databases">
        <title>Tapping the CABI collections for fungal endophytes: first genome assemblies for Collariella, Neodidymelliopsis, Ascochyta clinopodiicola, Didymella pomorum, Didymosphaeria variabile, Neocosmospora piperis and Neocucurbitaria cava.</title>
        <authorList>
            <person name="Hill R."/>
        </authorList>
    </citation>
    <scope>NUCLEOTIDE SEQUENCE</scope>
    <source>
        <strain evidence="7">IMI 360193</strain>
    </source>
</reference>
<feature type="transmembrane region" description="Helical" evidence="6">
    <location>
        <begin position="449"/>
        <end position="476"/>
    </location>
</feature>
<protein>
    <recommendedName>
        <fullName evidence="9">Extracellular membrane protein CFEM domain-containing protein</fullName>
    </recommendedName>
</protein>
<keyword evidence="3 6" id="KW-1133">Transmembrane helix</keyword>
<dbReference type="PANTHER" id="PTHR15549:SF26">
    <property type="entry name" value="AXIAL BUDDING PATTERN PROTEIN 2-RELATED"/>
    <property type="match status" value="1"/>
</dbReference>
<evidence type="ECO:0000256" key="6">
    <source>
        <dbReference type="SAM" id="Phobius"/>
    </source>
</evidence>
<organism evidence="7 8">
    <name type="scientific">Didymella glomerata</name>
    <dbReference type="NCBI Taxonomy" id="749621"/>
    <lineage>
        <taxon>Eukaryota</taxon>
        <taxon>Fungi</taxon>
        <taxon>Dikarya</taxon>
        <taxon>Ascomycota</taxon>
        <taxon>Pezizomycotina</taxon>
        <taxon>Dothideomycetes</taxon>
        <taxon>Pleosporomycetidae</taxon>
        <taxon>Pleosporales</taxon>
        <taxon>Pleosporineae</taxon>
        <taxon>Didymellaceae</taxon>
        <taxon>Didymella</taxon>
    </lineage>
</organism>
<feature type="region of interest" description="Disordered" evidence="5">
    <location>
        <begin position="372"/>
        <end position="395"/>
    </location>
</feature>
<comment type="caution">
    <text evidence="7">The sequence shown here is derived from an EMBL/GenBank/DDBJ whole genome shotgun (WGS) entry which is preliminary data.</text>
</comment>
<evidence type="ECO:0000313" key="8">
    <source>
        <dbReference type="Proteomes" id="UP001140562"/>
    </source>
</evidence>
<dbReference type="Proteomes" id="UP001140562">
    <property type="component" value="Unassembled WGS sequence"/>
</dbReference>
<keyword evidence="4 6" id="KW-0472">Membrane</keyword>
<dbReference type="PANTHER" id="PTHR15549">
    <property type="entry name" value="PAIRED IMMUNOGLOBULIN-LIKE TYPE 2 RECEPTOR"/>
    <property type="match status" value="1"/>
</dbReference>
<dbReference type="OrthoDB" id="3797139at2759"/>
<evidence type="ECO:0000256" key="2">
    <source>
        <dbReference type="ARBA" id="ARBA00022692"/>
    </source>
</evidence>
<proteinExistence type="predicted"/>
<evidence type="ECO:0000313" key="7">
    <source>
        <dbReference type="EMBL" id="KAJ4338139.1"/>
    </source>
</evidence>
<accession>A0A9W8X123</accession>
<evidence type="ECO:0000256" key="4">
    <source>
        <dbReference type="ARBA" id="ARBA00023136"/>
    </source>
</evidence>
<comment type="subcellular location">
    <subcellularLocation>
        <location evidence="1">Membrane</location>
        <topology evidence="1">Single-pass membrane protein</topology>
    </subcellularLocation>
</comment>
<keyword evidence="2 6" id="KW-0812">Transmembrane</keyword>
<evidence type="ECO:0000256" key="5">
    <source>
        <dbReference type="SAM" id="MobiDB-lite"/>
    </source>
</evidence>
<dbReference type="InterPro" id="IPR051694">
    <property type="entry name" value="Immunoregulatory_rcpt-like"/>
</dbReference>
<dbReference type="EMBL" id="JAPEUV010000032">
    <property type="protein sequence ID" value="KAJ4338139.1"/>
    <property type="molecule type" value="Genomic_DNA"/>
</dbReference>
<dbReference type="GO" id="GO:0016020">
    <property type="term" value="C:membrane"/>
    <property type="evidence" value="ECO:0007669"/>
    <property type="project" value="UniProtKB-SubCell"/>
</dbReference>
<keyword evidence="8" id="KW-1185">Reference proteome</keyword>
<dbReference type="AlphaFoldDB" id="A0A9W8X123"/>
<feature type="region of interest" description="Disordered" evidence="5">
    <location>
        <begin position="407"/>
        <end position="443"/>
    </location>
</feature>
<feature type="compositionally biased region" description="Low complexity" evidence="5">
    <location>
        <begin position="379"/>
        <end position="394"/>
    </location>
</feature>
<sequence>MTGAYQGCDGDLKCICRIDNHLGSNKLFSSDCLLKDCTDGHGRKSFLRDWLESCREAGKSGWDEMPWEWEPYLPDEGEIVIRPSTFLNAPAVITSVRGPPPSVVPVVTSTAGVATSIEVSSPSATSGPKTTLSTSVTGTANITKTTTEIIPFTTASIVSGPAPEATSLSPAPIIVTSRSLSPGAIGGIVAGILALAILCAGLGYFYWKSNKKAKRKTREVAILSDRVSGCGFQKYIDDLLADSNSEGHGDSNSSTGTIDNCKKSSPEIALPSCMDKCFQTDGCGSCPCPNNLKGWCEMSSEGPSSWFTRWGQCVLGDCPDDGDITSELQSLYNKDAQLIAEDLMTLYVSQCDGTVGGPINNDTVPYPLRDWAPKAPKYSSQSSTDPSSTATSQSVATLTGVVPTMTSTTISSTGDGEATVLDDTTSTSSRASSTAATAPSTEGDAKPALSIAAIIGIAVGGAVLLALIVGLVACVLRRRKRKQLPIAISPPSYEAADTKEAYNKPELDGQVMEYQYSKTDAAAPAHSPVLYAELEGDGRSSPVKELPERS</sequence>